<feature type="transmembrane region" description="Helical" evidence="1">
    <location>
        <begin position="73"/>
        <end position="93"/>
    </location>
</feature>
<evidence type="ECO:0000256" key="1">
    <source>
        <dbReference type="SAM" id="Phobius"/>
    </source>
</evidence>
<reference evidence="2 3" key="1">
    <citation type="submission" date="2017-03" db="EMBL/GenBank/DDBJ databases">
        <title>Genome sequence of Clostridium oryzae DSM 28571.</title>
        <authorList>
            <person name="Poehlein A."/>
            <person name="Daniel R."/>
        </authorList>
    </citation>
    <scope>NUCLEOTIDE SEQUENCE [LARGE SCALE GENOMIC DNA]</scope>
    <source>
        <strain evidence="2 3">DSM 28571</strain>
    </source>
</reference>
<keyword evidence="1" id="KW-0472">Membrane</keyword>
<comment type="caution">
    <text evidence="2">The sequence shown here is derived from an EMBL/GenBank/DDBJ whole genome shotgun (WGS) entry which is preliminary data.</text>
</comment>
<keyword evidence="3" id="KW-1185">Reference proteome</keyword>
<protein>
    <submittedName>
        <fullName evidence="2">Uncharacterized protein</fullName>
    </submittedName>
</protein>
<gene>
    <name evidence="2" type="ORF">CLORY_15320</name>
</gene>
<sequence>MKNLKQHLKISLILFIISIVMFLLLYLMFGRLFNTLYYSLMNICFIPVNVLIVTFVFEELIEKHSKVERLSKLNMLIGVFFSDIGFDLLNLIVASDEKLKYLRLDFNDLKDCKKKFRLYRHDIDFNRIDYNRLKDTVINGRDILSTLISNENISEHEMFSDLLMTIMHLRDEITFMGDRELTDEDKRHLETDISRVYKILSLQWTSYLKHLKQFYPYQYNSAIAVNPFINHSINTEYAEE</sequence>
<feature type="transmembrane region" description="Helical" evidence="1">
    <location>
        <begin position="35"/>
        <end position="61"/>
    </location>
</feature>
<dbReference type="RefSeq" id="WP_079422939.1">
    <property type="nucleotide sequence ID" value="NZ_MZGV01000012.1"/>
</dbReference>
<dbReference type="OrthoDB" id="9799090at2"/>
<evidence type="ECO:0000313" key="3">
    <source>
        <dbReference type="Proteomes" id="UP000190080"/>
    </source>
</evidence>
<evidence type="ECO:0000313" key="2">
    <source>
        <dbReference type="EMBL" id="OPJ62908.1"/>
    </source>
</evidence>
<name>A0A1V4ISA5_9CLOT</name>
<dbReference type="AlphaFoldDB" id="A0A1V4ISA5"/>
<proteinExistence type="predicted"/>
<dbReference type="EMBL" id="MZGV01000012">
    <property type="protein sequence ID" value="OPJ62908.1"/>
    <property type="molecule type" value="Genomic_DNA"/>
</dbReference>
<keyword evidence="1" id="KW-1133">Transmembrane helix</keyword>
<organism evidence="2 3">
    <name type="scientific">Clostridium oryzae</name>
    <dbReference type="NCBI Taxonomy" id="1450648"/>
    <lineage>
        <taxon>Bacteria</taxon>
        <taxon>Bacillati</taxon>
        <taxon>Bacillota</taxon>
        <taxon>Clostridia</taxon>
        <taxon>Eubacteriales</taxon>
        <taxon>Clostridiaceae</taxon>
        <taxon>Clostridium</taxon>
    </lineage>
</organism>
<dbReference type="STRING" id="1450648.CLORY_15320"/>
<dbReference type="Proteomes" id="UP000190080">
    <property type="component" value="Unassembled WGS sequence"/>
</dbReference>
<feature type="transmembrane region" description="Helical" evidence="1">
    <location>
        <begin position="12"/>
        <end position="29"/>
    </location>
</feature>
<keyword evidence="1" id="KW-0812">Transmembrane</keyword>
<accession>A0A1V4ISA5</accession>